<evidence type="ECO:0008006" key="7">
    <source>
        <dbReference type="Google" id="ProtNLM"/>
    </source>
</evidence>
<organism evidence="5 6">
    <name type="scientific">Daphnia galeata</name>
    <dbReference type="NCBI Taxonomy" id="27404"/>
    <lineage>
        <taxon>Eukaryota</taxon>
        <taxon>Metazoa</taxon>
        <taxon>Ecdysozoa</taxon>
        <taxon>Arthropoda</taxon>
        <taxon>Crustacea</taxon>
        <taxon>Branchiopoda</taxon>
        <taxon>Diplostraca</taxon>
        <taxon>Cladocera</taxon>
        <taxon>Anomopoda</taxon>
        <taxon>Daphniidae</taxon>
        <taxon>Daphnia</taxon>
    </lineage>
</organism>
<comment type="caution">
    <text evidence="5">The sequence shown here is derived from an EMBL/GenBank/DDBJ whole genome shotgun (WGS) entry which is preliminary data.</text>
</comment>
<dbReference type="EMBL" id="CAKKLH010000048">
    <property type="protein sequence ID" value="CAH0101012.1"/>
    <property type="molecule type" value="Genomic_DNA"/>
</dbReference>
<dbReference type="InterPro" id="IPR016024">
    <property type="entry name" value="ARM-type_fold"/>
</dbReference>
<evidence type="ECO:0000256" key="1">
    <source>
        <dbReference type="ARBA" id="ARBA00004123"/>
    </source>
</evidence>
<dbReference type="AlphaFoldDB" id="A0A8J2RJG2"/>
<evidence type="ECO:0000313" key="6">
    <source>
        <dbReference type="Proteomes" id="UP000789390"/>
    </source>
</evidence>
<dbReference type="Gene3D" id="1.25.10.10">
    <property type="entry name" value="Leucine-rich Repeat Variant"/>
    <property type="match status" value="1"/>
</dbReference>
<dbReference type="Pfam" id="PF25458">
    <property type="entry name" value="INTS4_C"/>
    <property type="match status" value="1"/>
</dbReference>
<dbReference type="Proteomes" id="UP000789390">
    <property type="component" value="Unassembled WGS sequence"/>
</dbReference>
<keyword evidence="2" id="KW-0539">Nucleus</keyword>
<name>A0A8J2RJG2_9CRUS</name>
<keyword evidence="6" id="KW-1185">Reference proteome</keyword>
<dbReference type="InterPro" id="IPR056235">
    <property type="entry name" value="INTS4_8HBD"/>
</dbReference>
<dbReference type="OrthoDB" id="18190at2759"/>
<reference evidence="5" key="1">
    <citation type="submission" date="2021-11" db="EMBL/GenBank/DDBJ databases">
        <authorList>
            <person name="Schell T."/>
        </authorList>
    </citation>
    <scope>NUCLEOTIDE SEQUENCE</scope>
    <source>
        <strain evidence="5">M5</strain>
    </source>
</reference>
<feature type="domain" description="Integrator complex subunit 4/Protein SIEL C-terminal Ig-like" evidence="4">
    <location>
        <begin position="805"/>
        <end position="947"/>
    </location>
</feature>
<dbReference type="SUPFAM" id="SSF48371">
    <property type="entry name" value="ARM repeat"/>
    <property type="match status" value="1"/>
</dbReference>
<dbReference type="FunFam" id="1.25.10.10:FF:000728">
    <property type="entry name" value="Blast:Integrator complex subunit 4"/>
    <property type="match status" value="1"/>
</dbReference>
<proteinExistence type="predicted"/>
<dbReference type="InterPro" id="IPR057412">
    <property type="entry name" value="INTS4_C"/>
</dbReference>
<feature type="domain" description="INTS4 8 helical bundle" evidence="3">
    <location>
        <begin position="605"/>
        <end position="787"/>
    </location>
</feature>
<dbReference type="InterPro" id="IPR011989">
    <property type="entry name" value="ARM-like"/>
</dbReference>
<protein>
    <recommendedName>
        <fullName evidence="7">Integrator complex subunit 4</fullName>
    </recommendedName>
</protein>
<comment type="subcellular location">
    <subcellularLocation>
        <location evidence="1">Nucleus</location>
    </subcellularLocation>
</comment>
<dbReference type="GO" id="GO:0016180">
    <property type="term" value="P:snRNA processing"/>
    <property type="evidence" value="ECO:0007669"/>
    <property type="project" value="TreeGrafter"/>
</dbReference>
<dbReference type="Pfam" id="PF24493">
    <property type="entry name" value="INTS4_8HBD"/>
    <property type="match status" value="1"/>
</dbReference>
<accession>A0A8J2RJG2</accession>
<evidence type="ECO:0000256" key="2">
    <source>
        <dbReference type="ARBA" id="ARBA00023242"/>
    </source>
</evidence>
<dbReference type="GO" id="GO:0032039">
    <property type="term" value="C:integrator complex"/>
    <property type="evidence" value="ECO:0007669"/>
    <property type="project" value="TreeGrafter"/>
</dbReference>
<evidence type="ECO:0000259" key="3">
    <source>
        <dbReference type="Pfam" id="PF24493"/>
    </source>
</evidence>
<dbReference type="PANTHER" id="PTHR20938:SF0">
    <property type="entry name" value="INTEGRATOR COMPLEX SUBUNIT 4"/>
    <property type="match status" value="1"/>
</dbReference>
<evidence type="ECO:0000313" key="5">
    <source>
        <dbReference type="EMBL" id="CAH0101012.1"/>
    </source>
</evidence>
<dbReference type="PANTHER" id="PTHR20938">
    <property type="entry name" value="INTEGRATOR COMPLEX SUBUNIT 4"/>
    <property type="match status" value="1"/>
</dbReference>
<gene>
    <name evidence="5" type="ORF">DGAL_LOCUS3309</name>
</gene>
<sequence length="952" mass="107254">MAVLKKRALAEYSQVVQEEACNSKPLQLMKKPHLSSAGEDELVTINTLGKIETSEELLAYLNHVQHNLPFQTDDKVVVVRKLIDTYHQSEYSYVRLKIVCILGDFSKVPKFDVQFIINEIIKLLSTETSHKVCASMISKLKKLGSLLSSDSPVLGKIITIGTKLLNNSNHLVKCHCLSLLGDLVNVNYLQGENVNLICKFTKSQDPRVRTAAYDALLQLHERGQKLELCMYSDVCSALQDDNENVRQSAMRIIWVLSHTYPESCVVIPGCQDEVHLVDDAFAKICQAIGDLSVNVRTLAAELLGSMVNVNPHFLEQTLDKKLMSDMRRKRSAHERHWETVTSGEWASGARWADDKPRENLDAESVSLIHSGACGAFVHGLEDEFMEVRSASLDSLCQLALSNPRFATLSLDFLVDMFNDEIEEVRLKAIDCMTKISQLIVLREDQLEIILGVLEDSNVEIREGLHRMLGACRLSTKACLKLCVQALLDNLKRYSQDKRSIWRCLQLLGPRHPDLTLLLVPELLTVHPFFDMPEADVEDPSYVCVLLLVFNAAQFCPQILSLFEEHIRRHYRYLRDTISNFVPHLQLIGDEAMEGQIEFDTNTNYFLQNVMSRLNQPISTNQIKVWDAACHDLIRLAQIDSNLAHGVELLATQLECHILIAKVMNSPAWIDSSSLNVQDGDVVKNLIDQLQRRSLRLQYMFSNLSTEEMLLIQSTRLQAMAIQLVYIVRASNTSALALSDHFVSRVEALKGYGNLPSFAGSIVTEIARVDDTKPGVLSRLLLPILQAHIYVAPFCLPVKAFKLSADILEPSGESDNPQKFLAGFVLGVVLDAEIQGLAHSEYLRVRVKYPDLNAQLIIPQESHLKIVKQYSKNELNENIITVPDHRLRTSVLVSHQVWTESSHIELSLVLDVTDPEVPSALKRWRGFSEDSFIIELCKPVRVLVSPKPIKRGI</sequence>
<evidence type="ECO:0000259" key="4">
    <source>
        <dbReference type="Pfam" id="PF25458"/>
    </source>
</evidence>